<name>A0ABX8FDY2_9BACI</name>
<keyword evidence="2" id="KW-0349">Heme</keyword>
<evidence type="ECO:0000313" key="6">
    <source>
        <dbReference type="EMBL" id="QVY62207.1"/>
    </source>
</evidence>
<dbReference type="PANTHER" id="PTHR24302:SF15">
    <property type="entry name" value="FATTY-ACID PEROXYGENASE"/>
    <property type="match status" value="1"/>
</dbReference>
<proteinExistence type="inferred from homology"/>
<dbReference type="SUPFAM" id="SSF48264">
    <property type="entry name" value="Cytochrome P450"/>
    <property type="match status" value="1"/>
</dbReference>
<dbReference type="EMBL" id="CP071709">
    <property type="protein sequence ID" value="QVY62207.1"/>
    <property type="molecule type" value="Genomic_DNA"/>
</dbReference>
<dbReference type="InterPro" id="IPR050705">
    <property type="entry name" value="Cytochrome_P450_3A"/>
</dbReference>
<evidence type="ECO:0000256" key="4">
    <source>
        <dbReference type="ARBA" id="ARBA00023002"/>
    </source>
</evidence>
<protein>
    <submittedName>
        <fullName evidence="6">Cytochrome P450</fullName>
    </submittedName>
</protein>
<evidence type="ECO:0000256" key="3">
    <source>
        <dbReference type="ARBA" id="ARBA00022723"/>
    </source>
</evidence>
<dbReference type="InterPro" id="IPR036396">
    <property type="entry name" value="Cyt_P450_sf"/>
</dbReference>
<accession>A0ABX8FDY2</accession>
<reference evidence="6 7" key="1">
    <citation type="submission" date="2021-03" db="EMBL/GenBank/DDBJ databases">
        <title>The first data on the complete genome of the tetrodotoxin-producing bacterium.</title>
        <authorList>
            <person name="Melnikova D.I."/>
            <person name="Nijland R."/>
            <person name="Magarlamov T.Y."/>
        </authorList>
    </citation>
    <scope>NUCLEOTIDE SEQUENCE [LARGE SCALE GENOMIC DNA]</scope>
    <source>
        <strain evidence="6 7">1839</strain>
    </source>
</reference>
<comment type="similarity">
    <text evidence="1">Belongs to the cytochrome P450 family.</text>
</comment>
<dbReference type="Proteomes" id="UP000679247">
    <property type="component" value="Chromosome"/>
</dbReference>
<evidence type="ECO:0000256" key="1">
    <source>
        <dbReference type="ARBA" id="ARBA00010617"/>
    </source>
</evidence>
<evidence type="ECO:0000313" key="7">
    <source>
        <dbReference type="Proteomes" id="UP000679247"/>
    </source>
</evidence>
<dbReference type="RefSeq" id="WP_214477668.1">
    <property type="nucleotide sequence ID" value="NZ_CP071709.1"/>
</dbReference>
<dbReference type="Pfam" id="PF00067">
    <property type="entry name" value="p450"/>
    <property type="match status" value="1"/>
</dbReference>
<dbReference type="PANTHER" id="PTHR24302">
    <property type="entry name" value="CYTOCHROME P450 FAMILY 3"/>
    <property type="match status" value="1"/>
</dbReference>
<organism evidence="6 7">
    <name type="scientific">Cytobacillus gottheilii</name>
    <dbReference type="NCBI Taxonomy" id="859144"/>
    <lineage>
        <taxon>Bacteria</taxon>
        <taxon>Bacillati</taxon>
        <taxon>Bacillota</taxon>
        <taxon>Bacilli</taxon>
        <taxon>Bacillales</taxon>
        <taxon>Bacillaceae</taxon>
        <taxon>Cytobacillus</taxon>
    </lineage>
</organism>
<evidence type="ECO:0000256" key="2">
    <source>
        <dbReference type="ARBA" id="ARBA00022617"/>
    </source>
</evidence>
<evidence type="ECO:0000256" key="5">
    <source>
        <dbReference type="ARBA" id="ARBA00023004"/>
    </source>
</evidence>
<dbReference type="CDD" id="cd11067">
    <property type="entry name" value="CYP152"/>
    <property type="match status" value="1"/>
</dbReference>
<keyword evidence="5" id="KW-0408">Iron</keyword>
<keyword evidence="3" id="KW-0479">Metal-binding</keyword>
<dbReference type="Gene3D" id="1.10.630.10">
    <property type="entry name" value="Cytochrome P450"/>
    <property type="match status" value="1"/>
</dbReference>
<gene>
    <name evidence="6" type="ORF">J1899_03625</name>
</gene>
<dbReference type="InterPro" id="IPR001128">
    <property type="entry name" value="Cyt_P450"/>
</dbReference>
<sequence>MTEVKHFPKEEGLDHSLDLLKEGYLFITNRSTAFQSDIFETRLLGERVICLRGREAAALFYDPQKFKREGASPNRIQKTLLGKKGVQTLDDEAHHHRKAMFMSLMTPVSLQRMRALIKKEWDIAAKKFSQEKEIILYDEAKKVLCRAACDWAGVPLKENDVEETANLLGLLFETPAALGPKHWQGRHARTKLEKWLKELVIEVRNGNFIPPEDKSLFIISNHRQLDGELLDADIAAVELLNILRPIVAVAVYICFTALAVFQHPKEAGKLRSNDENLLQNFVQEVRRFYPFFPFAPARVKADFTWNGYSFEENTLTLLDLYGTNHHPKLWDNPELFQPNRFSNWKDSPFSFIPQGGGDYDFGHRCAGEWVTIEIMKETLNFLVNKISFAIPDQDLSYSFNDIPALPHSKIIMKEIHLK</sequence>
<keyword evidence="7" id="KW-1185">Reference proteome</keyword>
<keyword evidence="4" id="KW-0560">Oxidoreductase</keyword>